<accession>A0A642V0R3</accession>
<protein>
    <submittedName>
        <fullName evidence="2">Uncharacterized protein</fullName>
    </submittedName>
</protein>
<evidence type="ECO:0000313" key="3">
    <source>
        <dbReference type="Proteomes" id="UP000761534"/>
    </source>
</evidence>
<reference evidence="2" key="1">
    <citation type="journal article" date="2019" name="G3 (Bethesda)">
        <title>Genome Assemblies of Two Rare Opportunistic Yeast Pathogens: Diutina rugosa (syn. Candida rugosa) and Trichomonascus ciferrii (syn. Candida ciferrii).</title>
        <authorList>
            <person name="Mixao V."/>
            <person name="Saus E."/>
            <person name="Hansen A.P."/>
            <person name="Lass-Florl C."/>
            <person name="Gabaldon T."/>
        </authorList>
    </citation>
    <scope>NUCLEOTIDE SEQUENCE</scope>
    <source>
        <strain evidence="2">CBS 4856</strain>
    </source>
</reference>
<gene>
    <name evidence="2" type="ORF">TRICI_004543</name>
</gene>
<sequence>MSQQQVSENRQTLTIRVYDNGLIQLSVQQSPVIGAGRVGGERVDTVTSGGAVSTANDMRARAMAASSRSAGGFAKSAGAVSSASARERATTTGSRSSGGGAGGVASLERYRQRGQAGRAQVTEAPVTEVYYKADNFLKYAKGMLNKNCRNFSVILTGYFSSCDAIFDRTIDCLKEVTFLIRKIRKSQLAIVFDHPITRLQRGAQKKLLEIARKTRPRMDINFYLDVSGAFDQSTISMFDRYINAVHFTCNHPSSPILLQRIPPNAARLKFTLTTLPWVLNWAH</sequence>
<dbReference type="AlphaFoldDB" id="A0A642V0R3"/>
<name>A0A642V0R3_9ASCO</name>
<evidence type="ECO:0000313" key="2">
    <source>
        <dbReference type="EMBL" id="KAA8909350.1"/>
    </source>
</evidence>
<proteinExistence type="predicted"/>
<dbReference type="EMBL" id="SWFS01000343">
    <property type="protein sequence ID" value="KAA8909350.1"/>
    <property type="molecule type" value="Genomic_DNA"/>
</dbReference>
<feature type="compositionally biased region" description="Low complexity" evidence="1">
    <location>
        <begin position="84"/>
        <end position="95"/>
    </location>
</feature>
<evidence type="ECO:0000256" key="1">
    <source>
        <dbReference type="SAM" id="MobiDB-lite"/>
    </source>
</evidence>
<dbReference type="Proteomes" id="UP000761534">
    <property type="component" value="Unassembled WGS sequence"/>
</dbReference>
<comment type="caution">
    <text evidence="2">The sequence shown here is derived from an EMBL/GenBank/DDBJ whole genome shotgun (WGS) entry which is preliminary data.</text>
</comment>
<organism evidence="2 3">
    <name type="scientific">Trichomonascus ciferrii</name>
    <dbReference type="NCBI Taxonomy" id="44093"/>
    <lineage>
        <taxon>Eukaryota</taxon>
        <taxon>Fungi</taxon>
        <taxon>Dikarya</taxon>
        <taxon>Ascomycota</taxon>
        <taxon>Saccharomycotina</taxon>
        <taxon>Dipodascomycetes</taxon>
        <taxon>Dipodascales</taxon>
        <taxon>Trichomonascaceae</taxon>
        <taxon>Trichomonascus</taxon>
        <taxon>Trichomonascus ciferrii complex</taxon>
    </lineage>
</organism>
<keyword evidence="3" id="KW-1185">Reference proteome</keyword>
<feature type="region of interest" description="Disordered" evidence="1">
    <location>
        <begin position="84"/>
        <end position="104"/>
    </location>
</feature>
<dbReference type="VEuPathDB" id="FungiDB:TRICI_004543"/>